<dbReference type="AlphaFoldDB" id="A0A1F5ITE4"/>
<accession>A0A1F5ITE4</accession>
<name>A0A1F5ITE4_9BACT</name>
<comment type="caution">
    <text evidence="1">The sequence shown here is derived from an EMBL/GenBank/DDBJ whole genome shotgun (WGS) entry which is preliminary data.</text>
</comment>
<evidence type="ECO:0000313" key="1">
    <source>
        <dbReference type="EMBL" id="OGE19623.1"/>
    </source>
</evidence>
<evidence type="ECO:0000313" key="2">
    <source>
        <dbReference type="Proteomes" id="UP000176336"/>
    </source>
</evidence>
<dbReference type="EMBL" id="MFCR01000002">
    <property type="protein sequence ID" value="OGE19623.1"/>
    <property type="molecule type" value="Genomic_DNA"/>
</dbReference>
<gene>
    <name evidence="1" type="ORF">A2871_03075</name>
</gene>
<proteinExistence type="predicted"/>
<protein>
    <submittedName>
        <fullName evidence="1">Uncharacterized protein</fullName>
    </submittedName>
</protein>
<sequence length="59" mass="6579">MINFKKLLMRGIIKDFVVLWTAPIDTPAIKSIKEESAKSGVSGDFASYIFENMILGKKS</sequence>
<organism evidence="1 2">
    <name type="scientific">Candidatus Daviesbacteria bacterium RIFCSPHIGHO2_01_FULL_41_23</name>
    <dbReference type="NCBI Taxonomy" id="1797764"/>
    <lineage>
        <taxon>Bacteria</taxon>
        <taxon>Candidatus Daviesiibacteriota</taxon>
    </lineage>
</organism>
<reference evidence="1 2" key="1">
    <citation type="journal article" date="2016" name="Nat. Commun.">
        <title>Thousands of microbial genomes shed light on interconnected biogeochemical processes in an aquifer system.</title>
        <authorList>
            <person name="Anantharaman K."/>
            <person name="Brown C.T."/>
            <person name="Hug L.A."/>
            <person name="Sharon I."/>
            <person name="Castelle C.J."/>
            <person name="Probst A.J."/>
            <person name="Thomas B.C."/>
            <person name="Singh A."/>
            <person name="Wilkins M.J."/>
            <person name="Karaoz U."/>
            <person name="Brodie E.L."/>
            <person name="Williams K.H."/>
            <person name="Hubbard S.S."/>
            <person name="Banfield J.F."/>
        </authorList>
    </citation>
    <scope>NUCLEOTIDE SEQUENCE [LARGE SCALE GENOMIC DNA]</scope>
</reference>
<dbReference type="Proteomes" id="UP000176336">
    <property type="component" value="Unassembled WGS sequence"/>
</dbReference>